<evidence type="ECO:0000256" key="14">
    <source>
        <dbReference type="SAM" id="Coils"/>
    </source>
</evidence>
<evidence type="ECO:0000256" key="10">
    <source>
        <dbReference type="ARBA" id="ARBA00022840"/>
    </source>
</evidence>
<evidence type="ECO:0000256" key="4">
    <source>
        <dbReference type="ARBA" id="ARBA00022475"/>
    </source>
</evidence>
<reference evidence="19" key="1">
    <citation type="journal article" date="2019" name="Int. J. Syst. Evol. Microbiol.">
        <title>The Global Catalogue of Microorganisms (GCM) 10K type strain sequencing project: providing services to taxonomists for standard genome sequencing and annotation.</title>
        <authorList>
            <consortium name="The Broad Institute Genomics Platform"/>
            <consortium name="The Broad Institute Genome Sequencing Center for Infectious Disease"/>
            <person name="Wu L."/>
            <person name="Ma J."/>
        </authorList>
    </citation>
    <scope>NUCLEOTIDE SEQUENCE [LARGE SCALE GENOMIC DNA]</scope>
    <source>
        <strain evidence="19">CCUG 59189</strain>
    </source>
</reference>
<evidence type="ECO:0000256" key="1">
    <source>
        <dbReference type="ARBA" id="ARBA00000085"/>
    </source>
</evidence>
<evidence type="ECO:0000259" key="16">
    <source>
        <dbReference type="PROSITE" id="PS50109"/>
    </source>
</evidence>
<dbReference type="Gene3D" id="6.10.340.10">
    <property type="match status" value="1"/>
</dbReference>
<comment type="subcellular location">
    <subcellularLocation>
        <location evidence="2">Cell membrane</location>
        <topology evidence="2">Multi-pass membrane protein</topology>
    </subcellularLocation>
</comment>
<dbReference type="Gene3D" id="3.30.450.20">
    <property type="entry name" value="PAS domain"/>
    <property type="match status" value="1"/>
</dbReference>
<dbReference type="Gene3D" id="3.30.565.10">
    <property type="entry name" value="Histidine kinase-like ATPase, C-terminal domain"/>
    <property type="match status" value="1"/>
</dbReference>
<keyword evidence="11 15" id="KW-1133">Transmembrane helix</keyword>
<dbReference type="Proteomes" id="UP001597262">
    <property type="component" value="Unassembled WGS sequence"/>
</dbReference>
<dbReference type="Pfam" id="PF02743">
    <property type="entry name" value="dCache_1"/>
    <property type="match status" value="1"/>
</dbReference>
<dbReference type="SMART" id="SM00387">
    <property type="entry name" value="HATPase_c"/>
    <property type="match status" value="1"/>
</dbReference>
<keyword evidence="4" id="KW-1003">Cell membrane</keyword>
<evidence type="ECO:0000313" key="18">
    <source>
        <dbReference type="EMBL" id="MFD1176942.1"/>
    </source>
</evidence>
<keyword evidence="7 15" id="KW-0812">Transmembrane</keyword>
<evidence type="ECO:0000256" key="13">
    <source>
        <dbReference type="ARBA" id="ARBA00023136"/>
    </source>
</evidence>
<dbReference type="PANTHER" id="PTHR34220">
    <property type="entry name" value="SENSOR HISTIDINE KINASE YPDA"/>
    <property type="match status" value="1"/>
</dbReference>
<evidence type="ECO:0000313" key="19">
    <source>
        <dbReference type="Proteomes" id="UP001597262"/>
    </source>
</evidence>
<keyword evidence="19" id="KW-1185">Reference proteome</keyword>
<comment type="caution">
    <text evidence="18">The sequence shown here is derived from an EMBL/GenBank/DDBJ whole genome shotgun (WGS) entry which is preliminary data.</text>
</comment>
<name>A0ABW3RXC2_9BACL</name>
<dbReference type="InterPro" id="IPR005467">
    <property type="entry name" value="His_kinase_dom"/>
</dbReference>
<organism evidence="18 19">
    <name type="scientific">Paenibacillus puldeungensis</name>
    <dbReference type="NCBI Taxonomy" id="696536"/>
    <lineage>
        <taxon>Bacteria</taxon>
        <taxon>Bacillati</taxon>
        <taxon>Bacillota</taxon>
        <taxon>Bacilli</taxon>
        <taxon>Bacillales</taxon>
        <taxon>Paenibacillaceae</taxon>
        <taxon>Paenibacillus</taxon>
    </lineage>
</organism>
<dbReference type="InterPro" id="IPR003594">
    <property type="entry name" value="HATPase_dom"/>
</dbReference>
<dbReference type="Pfam" id="PF02518">
    <property type="entry name" value="HATPase_c"/>
    <property type="match status" value="1"/>
</dbReference>
<dbReference type="RefSeq" id="WP_379319392.1">
    <property type="nucleotide sequence ID" value="NZ_JBHTLM010000007.1"/>
</dbReference>
<keyword evidence="14" id="KW-0175">Coiled coil</keyword>
<dbReference type="CDD" id="cd18773">
    <property type="entry name" value="PDC1_HK_sensor"/>
    <property type="match status" value="1"/>
</dbReference>
<evidence type="ECO:0000256" key="5">
    <source>
        <dbReference type="ARBA" id="ARBA00022553"/>
    </source>
</evidence>
<dbReference type="InterPro" id="IPR050640">
    <property type="entry name" value="Bact_2-comp_sensor_kinase"/>
</dbReference>
<feature type="domain" description="HAMP" evidence="17">
    <location>
        <begin position="337"/>
        <end position="389"/>
    </location>
</feature>
<protein>
    <recommendedName>
        <fullName evidence="3">histidine kinase</fullName>
        <ecNumber evidence="3">2.7.13.3</ecNumber>
    </recommendedName>
</protein>
<sequence>MIVRTMRSMKSFFHSKPKKLSIKIPFAYFLVILLTVGFSYLVLNKISTNSAQKKINEVSLQTVTSIQTNVDLMVENVNNYSKMIFSDNNLQSLLRQGNVYSNLQTQSKVSKYLYNLIQTVPVIDSVYIFDNSGHSFSVGTQQSPIFTKADVEEAPWYEQVVSNKGKYILKLNGSGAFSDGSKENFVSLIRMIRDIDDTSPLGVMAVNIKESALSQAYSNLPNQNSLQIVILDENNQIISASSTQDKSVALFKQMLTNNKDMVKQQFQQSSSGFLTMKSGSQKYTATYLSGGKSNWKFVSITPYNIIHSENKSLMLLALILLIIIGTVFFVSSFIISRSIINPILQLLRSMKKTQSGSLQKVRVEPNSFEFEQLFIGYNNMIEQIDQLLKRIIEEQNTIRKAELSTLQAQIKPHFLYNTLDSITSLALSGLNDQVCDLVEALGSYYRMSVSKGRDVITVGEEIEMVRNYLKIQKVRYQDLFEVQYDVDESCCHYPIMKLVLQPLVENSLYHGIRKKGTSGTIWIGVHHTEGGVQISISDDGVGMSEEEIQQILSTEEKGQNKSVGLWGTMERMRIFYEDKNRFKIDSEPGKGTTITLTIPNGEDASWKNLRF</sequence>
<keyword evidence="6" id="KW-0808">Transferase</keyword>
<evidence type="ECO:0000256" key="9">
    <source>
        <dbReference type="ARBA" id="ARBA00022777"/>
    </source>
</evidence>
<evidence type="ECO:0000256" key="2">
    <source>
        <dbReference type="ARBA" id="ARBA00004651"/>
    </source>
</evidence>
<dbReference type="SUPFAM" id="SSF55874">
    <property type="entry name" value="ATPase domain of HSP90 chaperone/DNA topoisomerase II/histidine kinase"/>
    <property type="match status" value="1"/>
</dbReference>
<keyword evidence="5" id="KW-0597">Phosphoprotein</keyword>
<evidence type="ECO:0000256" key="12">
    <source>
        <dbReference type="ARBA" id="ARBA00023012"/>
    </source>
</evidence>
<keyword evidence="10" id="KW-0067">ATP-binding</keyword>
<dbReference type="Pfam" id="PF06580">
    <property type="entry name" value="His_kinase"/>
    <property type="match status" value="1"/>
</dbReference>
<comment type="catalytic activity">
    <reaction evidence="1">
        <text>ATP + protein L-histidine = ADP + protein N-phospho-L-histidine.</text>
        <dbReference type="EC" id="2.7.13.3"/>
    </reaction>
</comment>
<dbReference type="EC" id="2.7.13.3" evidence="3"/>
<accession>A0ABW3RXC2</accession>
<feature type="transmembrane region" description="Helical" evidence="15">
    <location>
        <begin position="20"/>
        <end position="43"/>
    </location>
</feature>
<gene>
    <name evidence="18" type="ORF">ACFQ3W_11605</name>
</gene>
<evidence type="ECO:0000256" key="8">
    <source>
        <dbReference type="ARBA" id="ARBA00022741"/>
    </source>
</evidence>
<dbReference type="PROSITE" id="PS50109">
    <property type="entry name" value="HIS_KIN"/>
    <property type="match status" value="1"/>
</dbReference>
<feature type="domain" description="Histidine kinase" evidence="16">
    <location>
        <begin position="496"/>
        <end position="602"/>
    </location>
</feature>
<dbReference type="InterPro" id="IPR004358">
    <property type="entry name" value="Sig_transdc_His_kin-like_C"/>
</dbReference>
<dbReference type="InterPro" id="IPR033479">
    <property type="entry name" value="dCache_1"/>
</dbReference>
<proteinExistence type="predicted"/>
<feature type="transmembrane region" description="Helical" evidence="15">
    <location>
        <begin position="313"/>
        <end position="335"/>
    </location>
</feature>
<dbReference type="EMBL" id="JBHTLM010000007">
    <property type="protein sequence ID" value="MFD1176942.1"/>
    <property type="molecule type" value="Genomic_DNA"/>
</dbReference>
<evidence type="ECO:0000256" key="7">
    <source>
        <dbReference type="ARBA" id="ARBA00022692"/>
    </source>
</evidence>
<keyword evidence="9 18" id="KW-0418">Kinase</keyword>
<evidence type="ECO:0000256" key="11">
    <source>
        <dbReference type="ARBA" id="ARBA00022989"/>
    </source>
</evidence>
<evidence type="ECO:0000256" key="6">
    <source>
        <dbReference type="ARBA" id="ARBA00022679"/>
    </source>
</evidence>
<dbReference type="InterPro" id="IPR003660">
    <property type="entry name" value="HAMP_dom"/>
</dbReference>
<keyword evidence="8" id="KW-0547">Nucleotide-binding</keyword>
<dbReference type="GO" id="GO:0016301">
    <property type="term" value="F:kinase activity"/>
    <property type="evidence" value="ECO:0007669"/>
    <property type="project" value="UniProtKB-KW"/>
</dbReference>
<keyword evidence="12" id="KW-0902">Two-component regulatory system</keyword>
<evidence type="ECO:0000256" key="3">
    <source>
        <dbReference type="ARBA" id="ARBA00012438"/>
    </source>
</evidence>
<evidence type="ECO:0000256" key="15">
    <source>
        <dbReference type="SAM" id="Phobius"/>
    </source>
</evidence>
<keyword evidence="13 15" id="KW-0472">Membrane</keyword>
<dbReference type="PANTHER" id="PTHR34220:SF7">
    <property type="entry name" value="SENSOR HISTIDINE KINASE YPDA"/>
    <property type="match status" value="1"/>
</dbReference>
<feature type="coiled-coil region" evidence="14">
    <location>
        <begin position="377"/>
        <end position="404"/>
    </location>
</feature>
<dbReference type="InterPro" id="IPR010559">
    <property type="entry name" value="Sig_transdc_His_kin_internal"/>
</dbReference>
<evidence type="ECO:0000259" key="17">
    <source>
        <dbReference type="PROSITE" id="PS50885"/>
    </source>
</evidence>
<dbReference type="PRINTS" id="PR00344">
    <property type="entry name" value="BCTRLSENSOR"/>
</dbReference>
<dbReference type="InterPro" id="IPR036890">
    <property type="entry name" value="HATPase_C_sf"/>
</dbReference>
<dbReference type="PROSITE" id="PS50885">
    <property type="entry name" value="HAMP"/>
    <property type="match status" value="1"/>
</dbReference>